<evidence type="ECO:0000313" key="2">
    <source>
        <dbReference type="Proteomes" id="UP001054821"/>
    </source>
</evidence>
<keyword evidence="2" id="KW-1185">Reference proteome</keyword>
<proteinExistence type="predicted"/>
<gene>
    <name evidence="1" type="ORF">L3X38_018439</name>
</gene>
<accession>A0AAD4WBR4</accession>
<organism evidence="1 2">
    <name type="scientific">Prunus dulcis</name>
    <name type="common">Almond</name>
    <name type="synonym">Amygdalus dulcis</name>
    <dbReference type="NCBI Taxonomy" id="3755"/>
    <lineage>
        <taxon>Eukaryota</taxon>
        <taxon>Viridiplantae</taxon>
        <taxon>Streptophyta</taxon>
        <taxon>Embryophyta</taxon>
        <taxon>Tracheophyta</taxon>
        <taxon>Spermatophyta</taxon>
        <taxon>Magnoliopsida</taxon>
        <taxon>eudicotyledons</taxon>
        <taxon>Gunneridae</taxon>
        <taxon>Pentapetalae</taxon>
        <taxon>rosids</taxon>
        <taxon>fabids</taxon>
        <taxon>Rosales</taxon>
        <taxon>Rosaceae</taxon>
        <taxon>Amygdaloideae</taxon>
        <taxon>Amygdaleae</taxon>
        <taxon>Prunus</taxon>
    </lineage>
</organism>
<name>A0AAD4WBR4_PRUDU</name>
<comment type="caution">
    <text evidence="1">The sequence shown here is derived from an EMBL/GenBank/DDBJ whole genome shotgun (WGS) entry which is preliminary data.</text>
</comment>
<sequence length="97" mass="11276">MHWWFKKYFEQIGAAYGDLLEVSWKIEKLKYLFEAKLKIRPISPTIRPTQVSNNRVKFIPAPTSVKAAGPNGRRRRSDLCSTVFRQMAHEQKEGILA</sequence>
<dbReference type="EMBL" id="JAJFAZ020000003">
    <property type="protein sequence ID" value="KAI5339167.1"/>
    <property type="molecule type" value="Genomic_DNA"/>
</dbReference>
<reference evidence="1 2" key="1">
    <citation type="journal article" date="2022" name="G3 (Bethesda)">
        <title>Whole-genome sequence and methylome profiling of the almond [Prunus dulcis (Mill.) D.A. Webb] cultivar 'Nonpareil'.</title>
        <authorList>
            <person name="D'Amico-Willman K.M."/>
            <person name="Ouma W.Z."/>
            <person name="Meulia T."/>
            <person name="Sideli G.M."/>
            <person name="Gradziel T.M."/>
            <person name="Fresnedo-Ramirez J."/>
        </authorList>
    </citation>
    <scope>NUCLEOTIDE SEQUENCE [LARGE SCALE GENOMIC DNA]</scope>
    <source>
        <strain evidence="1">Clone GOH B32 T37-40</strain>
    </source>
</reference>
<dbReference type="AlphaFoldDB" id="A0AAD4WBR4"/>
<dbReference type="Proteomes" id="UP001054821">
    <property type="component" value="Chromosome 3"/>
</dbReference>
<protein>
    <submittedName>
        <fullName evidence="1">Uncharacterized protein</fullName>
    </submittedName>
</protein>
<evidence type="ECO:0000313" key="1">
    <source>
        <dbReference type="EMBL" id="KAI5339167.1"/>
    </source>
</evidence>